<evidence type="ECO:0008006" key="4">
    <source>
        <dbReference type="Google" id="ProtNLM"/>
    </source>
</evidence>
<feature type="signal peptide" evidence="1">
    <location>
        <begin position="1"/>
        <end position="20"/>
    </location>
</feature>
<reference evidence="2 3" key="1">
    <citation type="submission" date="2016-11" db="EMBL/GenBank/DDBJ databases">
        <title>Mixed transmission modes and dynamic genome evolution in an obligate animal-bacterial symbiosis.</title>
        <authorList>
            <person name="Russell S.L."/>
            <person name="Corbett-Detig R.B."/>
            <person name="Cavanaugh C.M."/>
        </authorList>
    </citation>
    <scope>NUCLEOTIDE SEQUENCE [LARGE SCALE GENOMIC DNA]</scope>
    <source>
        <strain evidence="2">Sveles-Q1</strain>
    </source>
</reference>
<evidence type="ECO:0000256" key="1">
    <source>
        <dbReference type="SAM" id="SignalP"/>
    </source>
</evidence>
<dbReference type="RefSeq" id="WP_078484735.1">
    <property type="nucleotide sequence ID" value="NZ_MPRL01000073.1"/>
</dbReference>
<name>A0A1T2L0Z1_9GAMM</name>
<keyword evidence="1" id="KW-0732">Signal</keyword>
<sequence>MKTIFIGFAFLFVISTSVCSADKDDIKTALELMDVINIERDINDDIESTLSVMRDQMIDVLPNKEDYIDYWIDGYRRMLNQEFDWESNRGKVAEMIANTYSQQEMSSYVEFFKAGNGRGYFSKKGEFDEKLDVWIKGKVGGLEARLEELTKSAAKKYDLKLKERKPKTMEEIASEDYYDIRAYKCHWPIPNDLMLSVDKFDRYLFVNNKVGLLEGYKLIIIEKVRDTIESEFEEEARYAVQKLGDRKGFEFYSISSINDNGDVGGAPAFAVEKGGVRVFMVGVDVIELDYMLARCDATKKEY</sequence>
<dbReference type="EMBL" id="MPRL01000073">
    <property type="protein sequence ID" value="OOZ38783.1"/>
    <property type="molecule type" value="Genomic_DNA"/>
</dbReference>
<protein>
    <recommendedName>
        <fullName evidence="4">DUF2059 domain-containing protein</fullName>
    </recommendedName>
</protein>
<evidence type="ECO:0000313" key="3">
    <source>
        <dbReference type="Proteomes" id="UP000191110"/>
    </source>
</evidence>
<dbReference type="Proteomes" id="UP000191110">
    <property type="component" value="Unassembled WGS sequence"/>
</dbReference>
<organism evidence="2 3">
    <name type="scientific">Solemya pervernicosa gill symbiont</name>
    <dbReference type="NCBI Taxonomy" id="642797"/>
    <lineage>
        <taxon>Bacteria</taxon>
        <taxon>Pseudomonadati</taxon>
        <taxon>Pseudomonadota</taxon>
        <taxon>Gammaproteobacteria</taxon>
        <taxon>sulfur-oxidizing symbionts</taxon>
    </lineage>
</organism>
<evidence type="ECO:0000313" key="2">
    <source>
        <dbReference type="EMBL" id="OOZ38783.1"/>
    </source>
</evidence>
<feature type="chain" id="PRO_5012684753" description="DUF2059 domain-containing protein" evidence="1">
    <location>
        <begin position="21"/>
        <end position="302"/>
    </location>
</feature>
<comment type="caution">
    <text evidence="2">The sequence shown here is derived from an EMBL/GenBank/DDBJ whole genome shotgun (WGS) entry which is preliminary data.</text>
</comment>
<keyword evidence="3" id="KW-1185">Reference proteome</keyword>
<dbReference type="AlphaFoldDB" id="A0A1T2L0Z1"/>
<proteinExistence type="predicted"/>
<accession>A0A1T2L0Z1</accession>
<gene>
    <name evidence="2" type="ORF">BOW53_14125</name>
</gene>